<dbReference type="RefSeq" id="XP_068361340.1">
    <property type="nucleotide sequence ID" value="XM_068503100.1"/>
</dbReference>
<evidence type="ECO:0000259" key="7">
    <source>
        <dbReference type="PROSITE" id="PS50850"/>
    </source>
</evidence>
<comment type="caution">
    <text evidence="8">The sequence shown here is derived from an EMBL/GenBank/DDBJ whole genome shotgun (WGS) entry which is preliminary data.</text>
</comment>
<name>A0A1J4KEM8_9EUKA</name>
<dbReference type="GO" id="GO:0022857">
    <property type="term" value="F:transmembrane transporter activity"/>
    <property type="evidence" value="ECO:0007669"/>
    <property type="project" value="InterPro"/>
</dbReference>
<feature type="transmembrane region" description="Helical" evidence="6">
    <location>
        <begin position="138"/>
        <end position="157"/>
    </location>
</feature>
<feature type="transmembrane region" description="Helical" evidence="6">
    <location>
        <begin position="7"/>
        <end position="28"/>
    </location>
</feature>
<dbReference type="PANTHER" id="PTHR48021">
    <property type="match status" value="1"/>
</dbReference>
<keyword evidence="9" id="KW-1185">Reference proteome</keyword>
<feature type="transmembrane region" description="Helical" evidence="6">
    <location>
        <begin position="163"/>
        <end position="184"/>
    </location>
</feature>
<feature type="transmembrane region" description="Helical" evidence="6">
    <location>
        <begin position="81"/>
        <end position="100"/>
    </location>
</feature>
<dbReference type="InterPro" id="IPR003663">
    <property type="entry name" value="Sugar/inositol_transpt"/>
</dbReference>
<dbReference type="AlphaFoldDB" id="A0A1J4KEM8"/>
<feature type="compositionally biased region" description="Low complexity" evidence="5">
    <location>
        <begin position="561"/>
        <end position="570"/>
    </location>
</feature>
<evidence type="ECO:0000256" key="6">
    <source>
        <dbReference type="SAM" id="Phobius"/>
    </source>
</evidence>
<dbReference type="InterPro" id="IPR036259">
    <property type="entry name" value="MFS_trans_sf"/>
</dbReference>
<evidence type="ECO:0000256" key="2">
    <source>
        <dbReference type="ARBA" id="ARBA00022692"/>
    </source>
</evidence>
<dbReference type="Pfam" id="PF00083">
    <property type="entry name" value="Sugar_tr"/>
    <property type="match status" value="2"/>
</dbReference>
<gene>
    <name evidence="8" type="ORF">TRFO_23356</name>
</gene>
<dbReference type="InterPro" id="IPR050549">
    <property type="entry name" value="MFS_Trehalose_Transporter"/>
</dbReference>
<feature type="domain" description="Major facilitator superfamily (MFS) profile" evidence="7">
    <location>
        <begin position="6"/>
        <end position="521"/>
    </location>
</feature>
<dbReference type="PROSITE" id="PS50850">
    <property type="entry name" value="MFS"/>
    <property type="match status" value="1"/>
</dbReference>
<dbReference type="PROSITE" id="PS00216">
    <property type="entry name" value="SUGAR_TRANSPORT_1"/>
    <property type="match status" value="1"/>
</dbReference>
<dbReference type="Gene3D" id="1.20.1250.20">
    <property type="entry name" value="MFS general substrate transporter like domains"/>
    <property type="match status" value="2"/>
</dbReference>
<feature type="transmembrane region" description="Helical" evidence="6">
    <location>
        <begin position="48"/>
        <end position="69"/>
    </location>
</feature>
<dbReference type="PANTHER" id="PTHR48021:SF1">
    <property type="entry name" value="GH07001P-RELATED"/>
    <property type="match status" value="1"/>
</dbReference>
<dbReference type="InterPro" id="IPR020846">
    <property type="entry name" value="MFS_dom"/>
</dbReference>
<evidence type="ECO:0000313" key="8">
    <source>
        <dbReference type="EMBL" id="OHT08204.1"/>
    </source>
</evidence>
<keyword evidence="2 6" id="KW-0812">Transmembrane</keyword>
<feature type="transmembrane region" description="Helical" evidence="6">
    <location>
        <begin position="378"/>
        <end position="396"/>
    </location>
</feature>
<dbReference type="InterPro" id="IPR005828">
    <property type="entry name" value="MFS_sugar_transport-like"/>
</dbReference>
<feature type="transmembrane region" description="Helical" evidence="6">
    <location>
        <begin position="335"/>
        <end position="358"/>
    </location>
</feature>
<reference evidence="8" key="1">
    <citation type="submission" date="2016-10" db="EMBL/GenBank/DDBJ databases">
        <authorList>
            <person name="Benchimol M."/>
            <person name="Almeida L.G."/>
            <person name="Vasconcelos A.T."/>
            <person name="Perreira-Neves A."/>
            <person name="Rosa I.A."/>
            <person name="Tasca T."/>
            <person name="Bogo M.R."/>
            <person name="de Souza W."/>
        </authorList>
    </citation>
    <scope>NUCLEOTIDE SEQUENCE [LARGE SCALE GENOMIC DNA]</scope>
    <source>
        <strain evidence="8">K</strain>
    </source>
</reference>
<feature type="compositionally biased region" description="Basic residues" evidence="5">
    <location>
        <begin position="232"/>
        <end position="242"/>
    </location>
</feature>
<proteinExistence type="predicted"/>
<keyword evidence="4 6" id="KW-0472">Membrane</keyword>
<dbReference type="PRINTS" id="PR00171">
    <property type="entry name" value="SUGRTRNSPORT"/>
</dbReference>
<feature type="region of interest" description="Disordered" evidence="5">
    <location>
        <begin position="218"/>
        <end position="249"/>
    </location>
</feature>
<comment type="subcellular location">
    <subcellularLocation>
        <location evidence="1">Membrane</location>
        <topology evidence="1">Multi-pass membrane protein</topology>
    </subcellularLocation>
</comment>
<sequence>MPFCDISLLHAAVIMFAPLEFGAIMVYPSPTGPTIRAMHNLSPHAYEWSLYNAIPCLTSIAGTFLNRYLINKFHGSRKKAIFVFDIIAIVFWLLNLLTRLHIWAGIAVRMCLGIALGGFGALGPMYLVEIAPEGRSGFYGALNQGGIVFAQCLFAILEPSIHYDGLCYLGAGIAALQAIMIGFVDESPAKKHHFESEKGEDDDASVSYDNRVMKMRKSYSHSGRGSQFRSNRSNRSHSRGVKRSYTEDNLAGMTGKEEATYYKYSDDNGNDDEQKNAQKHVEKVHNDHKNVHHEKSDYMYFSDTDDLESEWSEKVVQAPKKKRIRKKEPLFQSKYAKSIIIGVTLMFIRQFSGINGILTNLADIMNEAGLDLNGSYQAGIATCAQIIGIFVGSPLIDKIGRKLVWIISASIICVSLLIFALNEKFAWTNIIPLICTFTYQLGFGLGIGLITWILVPEYFPHIVRPAAQTFCNSCNWVFCFIIIMCFEQMKTSLTMFGILIFFLVICLLSILFGMYCIYDPDKHDKLHKNHNDNKESQKTIDDNIENDENLDERAKKIENSVLCESSSEVSSKSKEASNGPPPISSSSSGSSISLSTPIETVSSNSTTTNSSEMTLKQIEP</sequence>
<keyword evidence="3 6" id="KW-1133">Transmembrane helix</keyword>
<evidence type="ECO:0000313" key="9">
    <source>
        <dbReference type="Proteomes" id="UP000179807"/>
    </source>
</evidence>
<dbReference type="SUPFAM" id="SSF103473">
    <property type="entry name" value="MFS general substrate transporter"/>
    <property type="match status" value="1"/>
</dbReference>
<dbReference type="OrthoDB" id="4540492at2759"/>
<dbReference type="EMBL" id="MLAK01000674">
    <property type="protein sequence ID" value="OHT08204.1"/>
    <property type="molecule type" value="Genomic_DNA"/>
</dbReference>
<evidence type="ECO:0000256" key="3">
    <source>
        <dbReference type="ARBA" id="ARBA00022989"/>
    </source>
</evidence>
<dbReference type="GeneID" id="94837804"/>
<protein>
    <recommendedName>
        <fullName evidence="7">Major facilitator superfamily (MFS) profile domain-containing protein</fullName>
    </recommendedName>
</protein>
<feature type="compositionally biased region" description="Low complexity" evidence="5">
    <location>
        <begin position="222"/>
        <end position="231"/>
    </location>
</feature>
<evidence type="ECO:0000256" key="5">
    <source>
        <dbReference type="SAM" id="MobiDB-lite"/>
    </source>
</evidence>
<feature type="transmembrane region" description="Helical" evidence="6">
    <location>
        <begin position="106"/>
        <end position="126"/>
    </location>
</feature>
<organism evidence="8 9">
    <name type="scientific">Tritrichomonas foetus</name>
    <dbReference type="NCBI Taxonomy" id="1144522"/>
    <lineage>
        <taxon>Eukaryota</taxon>
        <taxon>Metamonada</taxon>
        <taxon>Parabasalia</taxon>
        <taxon>Tritrichomonadida</taxon>
        <taxon>Tritrichomonadidae</taxon>
        <taxon>Tritrichomonas</taxon>
    </lineage>
</organism>
<feature type="transmembrane region" description="Helical" evidence="6">
    <location>
        <begin position="403"/>
        <end position="421"/>
    </location>
</feature>
<dbReference type="InterPro" id="IPR005829">
    <property type="entry name" value="Sugar_transporter_CS"/>
</dbReference>
<evidence type="ECO:0000256" key="1">
    <source>
        <dbReference type="ARBA" id="ARBA00004141"/>
    </source>
</evidence>
<accession>A0A1J4KEM8</accession>
<feature type="compositionally biased region" description="Low complexity" evidence="5">
    <location>
        <begin position="584"/>
        <end position="611"/>
    </location>
</feature>
<dbReference type="Proteomes" id="UP000179807">
    <property type="component" value="Unassembled WGS sequence"/>
</dbReference>
<dbReference type="GO" id="GO:0016020">
    <property type="term" value="C:membrane"/>
    <property type="evidence" value="ECO:0007669"/>
    <property type="project" value="UniProtKB-SubCell"/>
</dbReference>
<feature type="transmembrane region" description="Helical" evidence="6">
    <location>
        <begin position="495"/>
        <end position="518"/>
    </location>
</feature>
<feature type="transmembrane region" description="Helical" evidence="6">
    <location>
        <begin position="467"/>
        <end position="489"/>
    </location>
</feature>
<feature type="region of interest" description="Disordered" evidence="5">
    <location>
        <begin position="561"/>
        <end position="620"/>
    </location>
</feature>
<dbReference type="VEuPathDB" id="TrichDB:TRFO_23356"/>
<dbReference type="FunFam" id="1.20.1250.20:FF:000279">
    <property type="entry name" value="Major facilitator superfamily protein"/>
    <property type="match status" value="1"/>
</dbReference>
<evidence type="ECO:0000256" key="4">
    <source>
        <dbReference type="ARBA" id="ARBA00023136"/>
    </source>
</evidence>
<feature type="transmembrane region" description="Helical" evidence="6">
    <location>
        <begin position="427"/>
        <end position="455"/>
    </location>
</feature>